<dbReference type="Pfam" id="PF13499">
    <property type="entry name" value="EF-hand_7"/>
    <property type="match status" value="1"/>
</dbReference>
<feature type="transmembrane region" description="Helical" evidence="2">
    <location>
        <begin position="143"/>
        <end position="166"/>
    </location>
</feature>
<dbReference type="Gene3D" id="1.10.287.70">
    <property type="match status" value="1"/>
</dbReference>
<dbReference type="SUPFAM" id="SSF47473">
    <property type="entry name" value="EF-hand"/>
    <property type="match status" value="1"/>
</dbReference>
<dbReference type="EMBL" id="CAUYUJ010007502">
    <property type="protein sequence ID" value="CAK0820996.1"/>
    <property type="molecule type" value="Genomic_DNA"/>
</dbReference>
<keyword evidence="2" id="KW-0812">Transmembrane</keyword>
<feature type="domain" description="EF-hand" evidence="3">
    <location>
        <begin position="238"/>
        <end position="273"/>
    </location>
</feature>
<sequence length="383" mass="42723">MFFWQPGACTPCVRAGARSLIEDDCAFLSPGAAAQSNQQRALPPRPPPHGLHAAAVAGVDLLGVCAPLRRHVLLRRLFHGCGVRLPSRHRSHRRRRRAPRPRGDSWRRLDQLYGSLPRTMWTLLLAITNGADWTTLAEPLADVHMVYVAIFAVYVVLVLVGALNVLTSVFVERARELSSSDRDLATQAELASQEAFIVEMRRIFEEVDGDKDGMITWEKFRDYLKNEQAQAFFTTQALDTSDAAGLFSLLDKDGRGKIKVEDFALGCMKLRGQAKSSEVATLLRESRKASRKLMTEIRQLKDQLELGQPGEVEHAGLRRGAARRAASCTPSRTGRSGRRSSTPGRSTTQPPRRRRGSAARERRRGLQRRALPSQTWRWGQSAA</sequence>
<dbReference type="SMART" id="SM00054">
    <property type="entry name" value="EFh"/>
    <property type="match status" value="2"/>
</dbReference>
<keyword evidence="2" id="KW-1133">Transmembrane helix</keyword>
<dbReference type="InterPro" id="IPR011992">
    <property type="entry name" value="EF-hand-dom_pair"/>
</dbReference>
<dbReference type="InterPro" id="IPR002048">
    <property type="entry name" value="EF_hand_dom"/>
</dbReference>
<feature type="compositionally biased region" description="Basic residues" evidence="1">
    <location>
        <begin position="351"/>
        <end position="367"/>
    </location>
</feature>
<keyword evidence="5" id="KW-1185">Reference proteome</keyword>
<name>A0ABN9RP75_9DINO</name>
<dbReference type="Proteomes" id="UP001189429">
    <property type="component" value="Unassembled WGS sequence"/>
</dbReference>
<dbReference type="Gene3D" id="1.10.238.10">
    <property type="entry name" value="EF-hand"/>
    <property type="match status" value="1"/>
</dbReference>
<protein>
    <recommendedName>
        <fullName evidence="3">EF-hand domain-containing protein</fullName>
    </recommendedName>
</protein>
<keyword evidence="2" id="KW-0472">Membrane</keyword>
<reference evidence="4" key="1">
    <citation type="submission" date="2023-10" db="EMBL/GenBank/DDBJ databases">
        <authorList>
            <person name="Chen Y."/>
            <person name="Shah S."/>
            <person name="Dougan E. K."/>
            <person name="Thang M."/>
            <person name="Chan C."/>
        </authorList>
    </citation>
    <scope>NUCLEOTIDE SEQUENCE [LARGE SCALE GENOMIC DNA]</scope>
</reference>
<feature type="domain" description="EF-hand" evidence="3">
    <location>
        <begin position="195"/>
        <end position="230"/>
    </location>
</feature>
<dbReference type="PROSITE" id="PS50222">
    <property type="entry name" value="EF_HAND_2"/>
    <property type="match status" value="2"/>
</dbReference>
<proteinExistence type="predicted"/>
<evidence type="ECO:0000256" key="2">
    <source>
        <dbReference type="SAM" id="Phobius"/>
    </source>
</evidence>
<comment type="caution">
    <text evidence="4">The sequence shown here is derived from an EMBL/GenBank/DDBJ whole genome shotgun (WGS) entry which is preliminary data.</text>
</comment>
<evidence type="ECO:0000313" key="4">
    <source>
        <dbReference type="EMBL" id="CAK0820996.1"/>
    </source>
</evidence>
<organism evidence="4 5">
    <name type="scientific">Prorocentrum cordatum</name>
    <dbReference type="NCBI Taxonomy" id="2364126"/>
    <lineage>
        <taxon>Eukaryota</taxon>
        <taxon>Sar</taxon>
        <taxon>Alveolata</taxon>
        <taxon>Dinophyceae</taxon>
        <taxon>Prorocentrales</taxon>
        <taxon>Prorocentraceae</taxon>
        <taxon>Prorocentrum</taxon>
    </lineage>
</organism>
<gene>
    <name evidence="4" type="ORF">PCOR1329_LOCUS22444</name>
</gene>
<feature type="compositionally biased region" description="Low complexity" evidence="1">
    <location>
        <begin position="323"/>
        <end position="350"/>
    </location>
</feature>
<evidence type="ECO:0000256" key="1">
    <source>
        <dbReference type="SAM" id="MobiDB-lite"/>
    </source>
</evidence>
<feature type="region of interest" description="Disordered" evidence="1">
    <location>
        <begin position="311"/>
        <end position="383"/>
    </location>
</feature>
<feature type="compositionally biased region" description="Polar residues" evidence="1">
    <location>
        <begin position="372"/>
        <end position="383"/>
    </location>
</feature>
<accession>A0ABN9RP75</accession>
<evidence type="ECO:0000313" key="5">
    <source>
        <dbReference type="Proteomes" id="UP001189429"/>
    </source>
</evidence>
<evidence type="ECO:0000259" key="3">
    <source>
        <dbReference type="PROSITE" id="PS50222"/>
    </source>
</evidence>